<dbReference type="Proteomes" id="UP000288361">
    <property type="component" value="Unassembled WGS sequence"/>
</dbReference>
<evidence type="ECO:0000313" key="3">
    <source>
        <dbReference type="Proteomes" id="UP000288361"/>
    </source>
</evidence>
<organism evidence="2 3">
    <name type="scientific">Idiomarina piscisalsi</name>
    <dbReference type="NCBI Taxonomy" id="1096243"/>
    <lineage>
        <taxon>Bacteria</taxon>
        <taxon>Pseudomonadati</taxon>
        <taxon>Pseudomonadota</taxon>
        <taxon>Gammaproteobacteria</taxon>
        <taxon>Alteromonadales</taxon>
        <taxon>Idiomarinaceae</taxon>
        <taxon>Idiomarina</taxon>
    </lineage>
</organism>
<accession>A0A432YXC8</accession>
<reference evidence="2 3" key="1">
    <citation type="journal article" date="2011" name="Front. Microbiol.">
        <title>Genomic signatures of strain selection and enhancement in Bacillus atrophaeus var. globigii, a historical biowarfare simulant.</title>
        <authorList>
            <person name="Gibbons H.S."/>
            <person name="Broomall S.M."/>
            <person name="McNew L.A."/>
            <person name="Daligault H."/>
            <person name="Chapman C."/>
            <person name="Bruce D."/>
            <person name="Karavis M."/>
            <person name="Krepps M."/>
            <person name="McGregor P.A."/>
            <person name="Hong C."/>
            <person name="Park K.H."/>
            <person name="Akmal A."/>
            <person name="Feldman A."/>
            <person name="Lin J.S."/>
            <person name="Chang W.E."/>
            <person name="Higgs B.W."/>
            <person name="Demirev P."/>
            <person name="Lindquist J."/>
            <person name="Liem A."/>
            <person name="Fochler E."/>
            <person name="Read T.D."/>
            <person name="Tapia R."/>
            <person name="Johnson S."/>
            <person name="Bishop-Lilly K.A."/>
            <person name="Detter C."/>
            <person name="Han C."/>
            <person name="Sozhamannan S."/>
            <person name="Rosenzweig C.N."/>
            <person name="Skowronski E.W."/>
        </authorList>
    </citation>
    <scope>NUCLEOTIDE SEQUENCE [LARGE SCALE GENOMIC DNA]</scope>
    <source>
        <strain evidence="2 3">TPS4-2</strain>
    </source>
</reference>
<evidence type="ECO:0000256" key="1">
    <source>
        <dbReference type="SAM" id="SignalP"/>
    </source>
</evidence>
<feature type="signal peptide" evidence="1">
    <location>
        <begin position="1"/>
        <end position="21"/>
    </location>
</feature>
<evidence type="ECO:0008006" key="4">
    <source>
        <dbReference type="Google" id="ProtNLM"/>
    </source>
</evidence>
<dbReference type="AlphaFoldDB" id="A0A432YXC8"/>
<name>A0A432YXC8_9GAMM</name>
<comment type="caution">
    <text evidence="2">The sequence shown here is derived from an EMBL/GenBank/DDBJ whole genome shotgun (WGS) entry which is preliminary data.</text>
</comment>
<sequence>MKILKYAITCIALLFSTQSLADWEAKGEGKVIYPSGRTEPLNFGFEYKKVYDTVIFTAGKSQMRTSEMPPNYILNMFVNDKGQVYVAEFAEGFFKGFELAIGEHNIVIEHRREFDDEEPLKHLRVRINDRSYLLDSTHPTIKFEFDEEKGIADISGSGLLKDLSTRGR</sequence>
<proteinExistence type="predicted"/>
<evidence type="ECO:0000313" key="2">
    <source>
        <dbReference type="EMBL" id="RUO67962.1"/>
    </source>
</evidence>
<keyword evidence="1" id="KW-0732">Signal</keyword>
<feature type="chain" id="PRO_5019064217" description="DUF2846 domain-containing protein" evidence="1">
    <location>
        <begin position="22"/>
        <end position="168"/>
    </location>
</feature>
<dbReference type="EMBL" id="PIQA01000001">
    <property type="protein sequence ID" value="RUO67962.1"/>
    <property type="molecule type" value="Genomic_DNA"/>
</dbReference>
<dbReference type="RefSeq" id="WP_053952476.1">
    <property type="nucleotide sequence ID" value="NZ_JBHUMT010000016.1"/>
</dbReference>
<gene>
    <name evidence="2" type="ORF">CWI73_03660</name>
</gene>
<protein>
    <recommendedName>
        <fullName evidence="4">DUF2846 domain-containing protein</fullName>
    </recommendedName>
</protein>